<dbReference type="Pfam" id="PF00072">
    <property type="entry name" value="Response_reg"/>
    <property type="match status" value="2"/>
</dbReference>
<feature type="domain" description="PAC" evidence="16">
    <location>
        <begin position="396"/>
        <end position="447"/>
    </location>
</feature>
<dbReference type="InterPro" id="IPR003661">
    <property type="entry name" value="HisK_dim/P_dom"/>
</dbReference>
<dbReference type="InterPro" id="IPR035965">
    <property type="entry name" value="PAS-like_dom_sf"/>
</dbReference>
<dbReference type="PROSITE" id="PS50113">
    <property type="entry name" value="PAC"/>
    <property type="match status" value="1"/>
</dbReference>
<evidence type="ECO:0000256" key="1">
    <source>
        <dbReference type="ARBA" id="ARBA00000085"/>
    </source>
</evidence>
<dbReference type="Pfam" id="PF02518">
    <property type="entry name" value="HATPase_c"/>
    <property type="match status" value="1"/>
</dbReference>
<dbReference type="SMART" id="SM00388">
    <property type="entry name" value="HisKA"/>
    <property type="match status" value="1"/>
</dbReference>
<dbReference type="PROSITE" id="PS50112">
    <property type="entry name" value="PAS"/>
    <property type="match status" value="1"/>
</dbReference>
<dbReference type="PANTHER" id="PTHR45339:SF1">
    <property type="entry name" value="HYBRID SIGNAL TRANSDUCTION HISTIDINE KINASE J"/>
    <property type="match status" value="1"/>
</dbReference>
<evidence type="ECO:0000259" key="13">
    <source>
        <dbReference type="PROSITE" id="PS50109"/>
    </source>
</evidence>
<dbReference type="FunFam" id="3.30.565.10:FF:000010">
    <property type="entry name" value="Sensor histidine kinase RcsC"/>
    <property type="match status" value="1"/>
</dbReference>
<sequence length="1119" mass="125759">MKREAGNIKLKITLAAVLVGIILGCMTFFFVSAVQKQLWQQSIGTILESTQQGCSTLRVQLQEEFKVMNTVAGYIDQFTADQSSELEQFVGGYSQVDSGISLYLEDGSCYPAEAREDEKAAEALAETGQNSGIIDPHISSVTGANVFNLYTHVTLQDGTEGFLLKEYEVESIVDSFTLSFYNDSGFSYVVDSGGNVLIRPPHPKSNKTVQNLFDMLSEGENDQASLGQFKQSLLEARTGWATFTYQGEDTVFCYIPLKLQSDWYLISIIPKSVVSAQTNQIVLRTLTLIAAIILGITLLVALYFRYISRTNRKLRSQADYISHLYNAVPEGIALVTVERPYQFLQLNQEGMRLLGCGENALLGILKEKYLEEIVFPEDYEALAEIFRDTAAGKHKNTFENLILKADGSSFWAAGLVEKTLDEDGRPILIMMFHDITAEKLAEEEEEREKLQERMMLVGAVSNVYPVIISLNLSQDTLKFIYTQPGLLVKMGEQETYSELYQDFIPTVHPDNLEEFKRRFEPGYLLRTLGRERNEIFMELRQMLKDGRYHWTSTQIISVENPYSEDKLAILISRRIDEQRYEEEQQRHALESALENAKAASLAKSRFLSNMSHDIRTPMNAIVGMTAIAAAHLDERERTMECLKKIGLSSQHLLSLINDILDMSKIESGKLSLREEPFNLAELVSDVTELVRTQADAGQLRMKLHLAVLKNEAVIGDPLRIRQVCLNILSNAVKYTLPGGNINIELEQEAARQPGYESYVFRCTDSGIGMSEEFLDKLFQPFERAQDSTSSKTVGTGLGMAITKNIVDLMGGVIHVDSKLGEGSAVTVVMPLRVQDVQPEEVPGEWEGVRSLIVDDDRQSCESAAILLEDMGLRAHFVTEAETAVSRIVEAKDSPDPYELVIMDWKMPDMNGVEATRRIRHEVGDEVPVIILTAYDWTEIENEAREAGVTAFLSKPFYRSKICYLLNELSGEKKEGKQIVFSDKKDYTGRRVLLVEDNAMNREIAHELIGEMGPEVEEAFDGAEAVRKMSDSEEGYYDLIFMDIQMPVMDGYEAAKAIRRLKRTDAGKIPIIAMTANAFEEDVRAALHAGMDAHFAKPIDIEELKKLLDQYLKSCDRKKA</sequence>
<dbReference type="InterPro" id="IPR000014">
    <property type="entry name" value="PAS"/>
</dbReference>
<dbReference type="CDD" id="cd12912">
    <property type="entry name" value="PDC2_MCP_like"/>
    <property type="match status" value="1"/>
</dbReference>
<keyword evidence="18" id="KW-1185">Reference proteome</keyword>
<keyword evidence="11" id="KW-0175">Coiled coil</keyword>
<feature type="domain" description="Response regulatory" evidence="14">
    <location>
        <begin position="990"/>
        <end position="1111"/>
    </location>
</feature>
<dbReference type="Proteomes" id="UP000515823">
    <property type="component" value="Chromosome"/>
</dbReference>
<evidence type="ECO:0000313" key="17">
    <source>
        <dbReference type="EMBL" id="QNM04810.1"/>
    </source>
</evidence>
<dbReference type="Gene3D" id="3.30.565.10">
    <property type="entry name" value="Histidine kinase-like ATPase, C-terminal domain"/>
    <property type="match status" value="1"/>
</dbReference>
<evidence type="ECO:0000256" key="3">
    <source>
        <dbReference type="ARBA" id="ARBA00012438"/>
    </source>
</evidence>
<feature type="domain" description="Histidine kinase" evidence="13">
    <location>
        <begin position="609"/>
        <end position="833"/>
    </location>
</feature>
<evidence type="ECO:0000256" key="11">
    <source>
        <dbReference type="SAM" id="Coils"/>
    </source>
</evidence>
<evidence type="ECO:0000313" key="18">
    <source>
        <dbReference type="Proteomes" id="UP000515823"/>
    </source>
</evidence>
<keyword evidence="7" id="KW-0902">Two-component regulatory system</keyword>
<feature type="transmembrane region" description="Helical" evidence="12">
    <location>
        <begin position="281"/>
        <end position="304"/>
    </location>
</feature>
<keyword evidence="12" id="KW-1133">Transmembrane helix</keyword>
<feature type="coiled-coil region" evidence="11">
    <location>
        <begin position="433"/>
        <end position="460"/>
    </location>
</feature>
<dbReference type="InterPro" id="IPR003594">
    <property type="entry name" value="HATPase_dom"/>
</dbReference>
<dbReference type="PROSITE" id="PS50109">
    <property type="entry name" value="HIS_KIN"/>
    <property type="match status" value="1"/>
</dbReference>
<feature type="modified residue" description="4-aspartylphosphate" evidence="10">
    <location>
        <position position="903"/>
    </location>
</feature>
<dbReference type="Gene3D" id="3.30.450.20">
    <property type="entry name" value="PAS domain"/>
    <property type="match status" value="2"/>
</dbReference>
<organism evidence="17 18">
    <name type="scientific">Qiania dongpingensis</name>
    <dbReference type="NCBI Taxonomy" id="2763669"/>
    <lineage>
        <taxon>Bacteria</taxon>
        <taxon>Bacillati</taxon>
        <taxon>Bacillota</taxon>
        <taxon>Clostridia</taxon>
        <taxon>Lachnospirales</taxon>
        <taxon>Lachnospiraceae</taxon>
        <taxon>Qiania</taxon>
    </lineage>
</organism>
<dbReference type="InterPro" id="IPR000700">
    <property type="entry name" value="PAS-assoc_C"/>
</dbReference>
<dbReference type="RefSeq" id="WP_249301483.1">
    <property type="nucleotide sequence ID" value="NZ_CP060634.1"/>
</dbReference>
<dbReference type="SMART" id="SM00448">
    <property type="entry name" value="REC"/>
    <property type="match status" value="2"/>
</dbReference>
<dbReference type="Gene3D" id="3.40.50.2300">
    <property type="match status" value="2"/>
</dbReference>
<evidence type="ECO:0000256" key="10">
    <source>
        <dbReference type="PROSITE-ProRule" id="PRU00169"/>
    </source>
</evidence>
<dbReference type="KEGG" id="qdo:H9Q78_10150"/>
<dbReference type="NCBIfam" id="TIGR00229">
    <property type="entry name" value="sensory_box"/>
    <property type="match status" value="1"/>
</dbReference>
<accession>A0A7G9G1X8</accession>
<proteinExistence type="inferred from homology"/>
<dbReference type="SMART" id="SM00387">
    <property type="entry name" value="HATPase_c"/>
    <property type="match status" value="1"/>
</dbReference>
<dbReference type="InterPro" id="IPR001789">
    <property type="entry name" value="Sig_transdc_resp-reg_receiver"/>
</dbReference>
<evidence type="ECO:0000256" key="5">
    <source>
        <dbReference type="ARBA" id="ARBA00022553"/>
    </source>
</evidence>
<comment type="catalytic activity">
    <reaction evidence="1">
        <text>ATP + protein L-histidine = ADP + protein N-phospho-L-histidine.</text>
        <dbReference type="EC" id="2.7.13.3"/>
    </reaction>
</comment>
<evidence type="ECO:0000259" key="15">
    <source>
        <dbReference type="PROSITE" id="PS50112"/>
    </source>
</evidence>
<evidence type="ECO:0000256" key="7">
    <source>
        <dbReference type="ARBA" id="ARBA00023012"/>
    </source>
</evidence>
<dbReference type="EC" id="2.7.13.3" evidence="3"/>
<keyword evidence="12" id="KW-0812">Transmembrane</keyword>
<evidence type="ECO:0000259" key="14">
    <source>
        <dbReference type="PROSITE" id="PS50110"/>
    </source>
</evidence>
<feature type="modified residue" description="4-aspartylphosphate" evidence="10">
    <location>
        <position position="1042"/>
    </location>
</feature>
<comment type="function">
    <text evidence="8">May play the central regulatory role in sporulation. It may be an element of the effector pathway responsible for the activation of sporulation genes in response to nutritional stress. Spo0A may act in concert with spo0H (a sigma factor) to control the expression of some genes that are critical to the sporulation process.</text>
</comment>
<evidence type="ECO:0000256" key="4">
    <source>
        <dbReference type="ARBA" id="ARBA00018672"/>
    </source>
</evidence>
<dbReference type="AlphaFoldDB" id="A0A7G9G1X8"/>
<dbReference type="SUPFAM" id="SSF47384">
    <property type="entry name" value="Homodimeric domain of signal transducing histidine kinase"/>
    <property type="match status" value="1"/>
</dbReference>
<evidence type="ECO:0000256" key="12">
    <source>
        <dbReference type="SAM" id="Phobius"/>
    </source>
</evidence>
<evidence type="ECO:0000256" key="6">
    <source>
        <dbReference type="ARBA" id="ARBA00022777"/>
    </source>
</evidence>
<name>A0A7G9G1X8_9FIRM</name>
<dbReference type="InterPro" id="IPR001610">
    <property type="entry name" value="PAC"/>
</dbReference>
<dbReference type="PROSITE" id="PS51257">
    <property type="entry name" value="PROKAR_LIPOPROTEIN"/>
    <property type="match status" value="1"/>
</dbReference>
<gene>
    <name evidence="17" type="ORF">H9Q78_10150</name>
</gene>
<dbReference type="InterPro" id="IPR004358">
    <property type="entry name" value="Sig_transdc_His_kin-like_C"/>
</dbReference>
<evidence type="ECO:0000256" key="2">
    <source>
        <dbReference type="ARBA" id="ARBA00006402"/>
    </source>
</evidence>
<dbReference type="PRINTS" id="PR00344">
    <property type="entry name" value="BCTRLSENSOR"/>
</dbReference>
<keyword evidence="5 10" id="KW-0597">Phosphoprotein</keyword>
<dbReference type="CDD" id="cd00082">
    <property type="entry name" value="HisKA"/>
    <property type="match status" value="1"/>
</dbReference>
<dbReference type="InterPro" id="IPR005467">
    <property type="entry name" value="His_kinase_dom"/>
</dbReference>
<keyword evidence="6" id="KW-0418">Kinase</keyword>
<dbReference type="SUPFAM" id="SSF55874">
    <property type="entry name" value="ATPase domain of HSP90 chaperone/DNA topoisomerase II/histidine kinase"/>
    <property type="match status" value="1"/>
</dbReference>
<protein>
    <recommendedName>
        <fullName evidence="9">Circadian input-output histidine kinase CikA</fullName>
        <ecNumber evidence="3">2.7.13.3</ecNumber>
    </recommendedName>
    <alternativeName>
        <fullName evidence="4">Stage 0 sporulation protein A homolog</fullName>
    </alternativeName>
</protein>
<dbReference type="Pfam" id="PF00512">
    <property type="entry name" value="HisKA"/>
    <property type="match status" value="1"/>
</dbReference>
<dbReference type="CDD" id="cd00130">
    <property type="entry name" value="PAS"/>
    <property type="match status" value="1"/>
</dbReference>
<dbReference type="PROSITE" id="PS50110">
    <property type="entry name" value="RESPONSE_REGULATORY"/>
    <property type="match status" value="2"/>
</dbReference>
<dbReference type="InterPro" id="IPR036890">
    <property type="entry name" value="HATPase_C_sf"/>
</dbReference>
<keyword evidence="12" id="KW-0472">Membrane</keyword>
<dbReference type="Gene3D" id="1.10.287.130">
    <property type="match status" value="1"/>
</dbReference>
<dbReference type="SUPFAM" id="SSF52172">
    <property type="entry name" value="CheY-like"/>
    <property type="match status" value="2"/>
</dbReference>
<dbReference type="InterPro" id="IPR011006">
    <property type="entry name" value="CheY-like_superfamily"/>
</dbReference>
<feature type="domain" description="PAS" evidence="15">
    <location>
        <begin position="317"/>
        <end position="393"/>
    </location>
</feature>
<dbReference type="SMART" id="SM00086">
    <property type="entry name" value="PAC"/>
    <property type="match status" value="2"/>
</dbReference>
<evidence type="ECO:0000256" key="8">
    <source>
        <dbReference type="ARBA" id="ARBA00024867"/>
    </source>
</evidence>
<evidence type="ECO:0000259" key="16">
    <source>
        <dbReference type="PROSITE" id="PS50113"/>
    </source>
</evidence>
<evidence type="ECO:0000256" key="9">
    <source>
        <dbReference type="ARBA" id="ARBA00074306"/>
    </source>
</evidence>
<dbReference type="EMBL" id="CP060634">
    <property type="protein sequence ID" value="QNM04810.1"/>
    <property type="molecule type" value="Genomic_DNA"/>
</dbReference>
<dbReference type="InterPro" id="IPR036097">
    <property type="entry name" value="HisK_dim/P_sf"/>
</dbReference>
<dbReference type="PANTHER" id="PTHR45339">
    <property type="entry name" value="HYBRID SIGNAL TRANSDUCTION HISTIDINE KINASE J"/>
    <property type="match status" value="1"/>
</dbReference>
<reference evidence="17 18" key="1">
    <citation type="submission" date="2020-08" db="EMBL/GenBank/DDBJ databases">
        <authorList>
            <person name="Liu C."/>
            <person name="Sun Q."/>
        </authorList>
    </citation>
    <scope>NUCLEOTIDE SEQUENCE [LARGE SCALE GENOMIC DNA]</scope>
    <source>
        <strain evidence="17 18">NSJ-38</strain>
    </source>
</reference>
<keyword evidence="6" id="KW-0808">Transferase</keyword>
<feature type="transmembrane region" description="Helical" evidence="12">
    <location>
        <begin position="12"/>
        <end position="34"/>
    </location>
</feature>
<comment type="similarity">
    <text evidence="2">In the N-terminal section; belongs to the phytochrome family.</text>
</comment>
<dbReference type="SUPFAM" id="SSF55785">
    <property type="entry name" value="PYP-like sensor domain (PAS domain)"/>
    <property type="match status" value="1"/>
</dbReference>
<feature type="domain" description="Response regulatory" evidence="14">
    <location>
        <begin position="849"/>
        <end position="969"/>
    </location>
</feature>
<dbReference type="GO" id="GO:0000155">
    <property type="term" value="F:phosphorelay sensor kinase activity"/>
    <property type="evidence" value="ECO:0007669"/>
    <property type="project" value="InterPro"/>
</dbReference>
<dbReference type="CDD" id="cd17546">
    <property type="entry name" value="REC_hyHK_CKI1_RcsC-like"/>
    <property type="match status" value="2"/>
</dbReference>